<dbReference type="GO" id="GO:0004896">
    <property type="term" value="F:cytokine receptor activity"/>
    <property type="evidence" value="ECO:0007669"/>
    <property type="project" value="TreeGrafter"/>
</dbReference>
<organism evidence="5">
    <name type="scientific">Carassius auratus</name>
    <name type="common">Goldfish</name>
    <dbReference type="NCBI Taxonomy" id="7957"/>
    <lineage>
        <taxon>Eukaryota</taxon>
        <taxon>Metazoa</taxon>
        <taxon>Chordata</taxon>
        <taxon>Craniata</taxon>
        <taxon>Vertebrata</taxon>
        <taxon>Euteleostomi</taxon>
        <taxon>Actinopterygii</taxon>
        <taxon>Neopterygii</taxon>
        <taxon>Teleostei</taxon>
        <taxon>Ostariophysi</taxon>
        <taxon>Cypriniformes</taxon>
        <taxon>Cyprinidae</taxon>
        <taxon>Cyprininae</taxon>
        <taxon>Carassius</taxon>
    </lineage>
</organism>
<feature type="compositionally biased region" description="Polar residues" evidence="1">
    <location>
        <begin position="316"/>
        <end position="328"/>
    </location>
</feature>
<feature type="region of interest" description="Disordered" evidence="1">
    <location>
        <begin position="296"/>
        <end position="398"/>
    </location>
</feature>
<dbReference type="SUPFAM" id="SSF49265">
    <property type="entry name" value="Fibronectin type III"/>
    <property type="match status" value="1"/>
</dbReference>
<dbReference type="InterPro" id="IPR050650">
    <property type="entry name" value="Type-II_Cytokine-TF_Rcpt"/>
</dbReference>
<sequence length="551" mass="61224">MDWTSWISFLVVLINTPAYIRGEPLELNVTIDIWEGNVTVLWDPPKGAPVNALYQVKTALYSRRNAEWDVVPECNMTTENRCDLGNFIYKPETKIKIGLFKGNCNVSWSSAKRIRLINSKLLAPEFDLSFSPNTVKVTIYRKPFLNDIFKYGSMYSAMLYPKGKESQALKKNDEDEDGEVEFTSIPLWIPLWQEYCVHVKVELESDDVSNTSLPRCIHQSEDVSLVISMSFVGVVGVMSFFMFAICFFLRRPGKMPAVLKSAVNGWNPMNVGLIQVETVTDKGWLLTSNKKVEKSKEFDENKDLLEEDKERRESTDSGVSVGQQNSIKNEGLDGLTEQEDSGCGSLTGTEDSLSSGRRSLEELPFLDGEVNSSNESERKDDSGLGIGDQDASDNLTGTDVDLSEIVVLGDGYRSQSPSADAQSEATIPCDIDANMASPSGGYRSGHVTCLCSDVETCMWCKTRKLLTDSDSLSHEQTSCTFTANNDNDRLNYLKKSPLDSVNVSGLEESSFQSEEDCGESSLFITCPLMLQEPCELDILPLKLGDVKLTFT</sequence>
<reference evidence="5" key="1">
    <citation type="journal article" date="2012" name="Dev. Comp. Immunol.">
        <title>Identification and molecular characterization of the interleukin-10 receptor 1 of the zebrafish (Danio rerio) and the goldfish (Carassius auratus L.).</title>
        <authorList>
            <person name="Grayfer L."/>
            <person name="Belosevic M."/>
        </authorList>
    </citation>
    <scope>NUCLEOTIDE SEQUENCE</scope>
</reference>
<keyword evidence="2" id="KW-0472">Membrane</keyword>
<keyword evidence="3" id="KW-0732">Signal</keyword>
<dbReference type="PANTHER" id="PTHR20859">
    <property type="entry name" value="INTERFERON/INTERLEUKIN RECEPTOR"/>
    <property type="match status" value="1"/>
</dbReference>
<evidence type="ECO:0000256" key="1">
    <source>
        <dbReference type="SAM" id="MobiDB-lite"/>
    </source>
</evidence>
<gene>
    <name evidence="5" type="primary">IL10R1</name>
</gene>
<dbReference type="InterPro" id="IPR003961">
    <property type="entry name" value="FN3_dom"/>
</dbReference>
<evidence type="ECO:0000256" key="3">
    <source>
        <dbReference type="SAM" id="SignalP"/>
    </source>
</evidence>
<dbReference type="Gene3D" id="2.60.40.10">
    <property type="entry name" value="Immunoglobulins"/>
    <property type="match status" value="1"/>
</dbReference>
<protein>
    <submittedName>
        <fullName evidence="5">Interleukin-10 receptor 1</fullName>
    </submittedName>
</protein>
<evidence type="ECO:0000256" key="2">
    <source>
        <dbReference type="SAM" id="Phobius"/>
    </source>
</evidence>
<accession>G8GZ66</accession>
<evidence type="ECO:0000259" key="4">
    <source>
        <dbReference type="Pfam" id="PF01108"/>
    </source>
</evidence>
<feature type="transmembrane region" description="Helical" evidence="2">
    <location>
        <begin position="225"/>
        <end position="249"/>
    </location>
</feature>
<feature type="compositionally biased region" description="Basic and acidic residues" evidence="1">
    <location>
        <begin position="296"/>
        <end position="315"/>
    </location>
</feature>
<dbReference type="InterPro" id="IPR036116">
    <property type="entry name" value="FN3_sf"/>
</dbReference>
<keyword evidence="2" id="KW-0812">Transmembrane</keyword>
<name>G8GZ66_CARAU</name>
<feature type="signal peptide" evidence="3">
    <location>
        <begin position="1"/>
        <end position="22"/>
    </location>
</feature>
<dbReference type="GO" id="GO:0005886">
    <property type="term" value="C:plasma membrane"/>
    <property type="evidence" value="ECO:0007669"/>
    <property type="project" value="TreeGrafter"/>
</dbReference>
<dbReference type="InterPro" id="IPR013783">
    <property type="entry name" value="Ig-like_fold"/>
</dbReference>
<feature type="domain" description="Fibronectin type-III" evidence="4">
    <location>
        <begin position="27"/>
        <end position="90"/>
    </location>
</feature>
<dbReference type="AlphaFoldDB" id="G8GZ66"/>
<dbReference type="Pfam" id="PF01108">
    <property type="entry name" value="Tissue_fac"/>
    <property type="match status" value="1"/>
</dbReference>
<keyword evidence="5" id="KW-0675">Receptor</keyword>
<feature type="chain" id="PRO_5003509955" evidence="3">
    <location>
        <begin position="23"/>
        <end position="551"/>
    </location>
</feature>
<proteinExistence type="evidence at transcript level"/>
<evidence type="ECO:0000313" key="5">
    <source>
        <dbReference type="EMBL" id="AER13455.1"/>
    </source>
</evidence>
<keyword evidence="2" id="KW-1133">Transmembrane helix</keyword>
<dbReference type="PANTHER" id="PTHR20859:SF94">
    <property type="entry name" value="CYTOKINE RECEPTOR FAMILY MEMBER B7"/>
    <property type="match status" value="1"/>
</dbReference>
<dbReference type="EMBL" id="JN203498">
    <property type="protein sequence ID" value="AER13455.1"/>
    <property type="molecule type" value="mRNA"/>
</dbReference>